<dbReference type="EMBL" id="OY731408">
    <property type="protein sequence ID" value="CAJ1978458.1"/>
    <property type="molecule type" value="Genomic_DNA"/>
</dbReference>
<dbReference type="Gramene" id="rna-AYBTSS11_LOCUS30652">
    <property type="protein sequence ID" value="CAJ1978458.1"/>
    <property type="gene ID" value="gene-AYBTSS11_LOCUS30652"/>
</dbReference>
<dbReference type="Proteomes" id="UP001189624">
    <property type="component" value="Chromosome 11"/>
</dbReference>
<protein>
    <submittedName>
        <fullName evidence="1">Uncharacterized protein</fullName>
    </submittedName>
</protein>
<accession>A0AA86W4H7</accession>
<evidence type="ECO:0000313" key="1">
    <source>
        <dbReference type="EMBL" id="CAJ1978458.1"/>
    </source>
</evidence>
<organism evidence="1 2">
    <name type="scientific">Sphenostylis stenocarpa</name>
    <dbReference type="NCBI Taxonomy" id="92480"/>
    <lineage>
        <taxon>Eukaryota</taxon>
        <taxon>Viridiplantae</taxon>
        <taxon>Streptophyta</taxon>
        <taxon>Embryophyta</taxon>
        <taxon>Tracheophyta</taxon>
        <taxon>Spermatophyta</taxon>
        <taxon>Magnoliopsida</taxon>
        <taxon>eudicotyledons</taxon>
        <taxon>Gunneridae</taxon>
        <taxon>Pentapetalae</taxon>
        <taxon>rosids</taxon>
        <taxon>fabids</taxon>
        <taxon>Fabales</taxon>
        <taxon>Fabaceae</taxon>
        <taxon>Papilionoideae</taxon>
        <taxon>50 kb inversion clade</taxon>
        <taxon>NPAAA clade</taxon>
        <taxon>indigoferoid/millettioid clade</taxon>
        <taxon>Phaseoleae</taxon>
        <taxon>Sphenostylis</taxon>
    </lineage>
</organism>
<dbReference type="AlphaFoldDB" id="A0AA86W4H7"/>
<gene>
    <name evidence="1" type="ORF">AYBTSS11_LOCUS30652</name>
</gene>
<proteinExistence type="predicted"/>
<evidence type="ECO:0000313" key="2">
    <source>
        <dbReference type="Proteomes" id="UP001189624"/>
    </source>
</evidence>
<sequence length="59" mass="6851">MVDFSLAVILRCWHATILHRRRGWFCMAGYRAAIFMYVDEIADREFPASLEPDAIISCD</sequence>
<reference evidence="1" key="1">
    <citation type="submission" date="2023-10" db="EMBL/GenBank/DDBJ databases">
        <authorList>
            <person name="Domelevo Entfellner J.-B."/>
        </authorList>
    </citation>
    <scope>NUCLEOTIDE SEQUENCE</scope>
</reference>
<name>A0AA86W4H7_9FABA</name>
<keyword evidence="2" id="KW-1185">Reference proteome</keyword>